<evidence type="ECO:0000313" key="7">
    <source>
        <dbReference type="EMBL" id="AXM07229.1"/>
    </source>
</evidence>
<dbReference type="OMA" id="TLTFYVV"/>
<dbReference type="InterPro" id="IPR036259">
    <property type="entry name" value="MFS_trans_sf"/>
</dbReference>
<feature type="transmembrane region" description="Helical" evidence="5">
    <location>
        <begin position="309"/>
        <end position="331"/>
    </location>
</feature>
<dbReference type="RefSeq" id="WP_002516269.1">
    <property type="nucleotide sequence ID" value="NZ_AP019664.1"/>
</dbReference>
<evidence type="ECO:0000259" key="6">
    <source>
        <dbReference type="PROSITE" id="PS50850"/>
    </source>
</evidence>
<feature type="transmembrane region" description="Helical" evidence="5">
    <location>
        <begin position="99"/>
        <end position="117"/>
    </location>
</feature>
<reference evidence="7 10" key="2">
    <citation type="submission" date="2018-08" db="EMBL/GenBank/DDBJ databases">
        <title>Genome sequencing of Cutibacterium acnes KCOM 1315.</title>
        <authorList>
            <person name="Kook J.-K."/>
            <person name="Park S.-N."/>
            <person name="Lim Y.K."/>
        </authorList>
    </citation>
    <scope>NUCLEOTIDE SEQUENCE [LARGE SCALE GENOMIC DNA]</scope>
    <source>
        <strain evidence="7 10">KCOM 1315</strain>
    </source>
</reference>
<dbReference type="Gene3D" id="1.20.1250.20">
    <property type="entry name" value="MFS general substrate transporter like domains"/>
    <property type="match status" value="2"/>
</dbReference>
<evidence type="ECO:0000256" key="1">
    <source>
        <dbReference type="ARBA" id="ARBA00004651"/>
    </source>
</evidence>
<keyword evidence="2 5" id="KW-0812">Transmembrane</keyword>
<keyword evidence="3 5" id="KW-1133">Transmembrane helix</keyword>
<dbReference type="Proteomes" id="UP000226191">
    <property type="component" value="Unassembled WGS sequence"/>
</dbReference>
<feature type="transmembrane region" description="Helical" evidence="5">
    <location>
        <begin position="12"/>
        <end position="34"/>
    </location>
</feature>
<feature type="transmembrane region" description="Helical" evidence="5">
    <location>
        <begin position="258"/>
        <end position="280"/>
    </location>
</feature>
<evidence type="ECO:0000313" key="8">
    <source>
        <dbReference type="EMBL" id="PGF33926.1"/>
    </source>
</evidence>
<dbReference type="EMBL" id="CP031442">
    <property type="protein sequence ID" value="AXM07229.1"/>
    <property type="molecule type" value="Genomic_DNA"/>
</dbReference>
<evidence type="ECO:0000313" key="9">
    <source>
        <dbReference type="Proteomes" id="UP000226191"/>
    </source>
</evidence>
<dbReference type="GeneID" id="92858135"/>
<reference evidence="8 9" key="1">
    <citation type="submission" date="2017-02" db="EMBL/GenBank/DDBJ databases">
        <title>Prevalence of linear plasmids in Cutibacterium acnes isolates obtained from cancerous prostatic tissue.</title>
        <authorList>
            <person name="Davidsson S."/>
            <person name="Bruggemann H."/>
        </authorList>
    </citation>
    <scope>NUCLEOTIDE SEQUENCE [LARGE SCALE GENOMIC DNA]</scope>
    <source>
        <strain evidence="8 9">11-78</strain>
    </source>
</reference>
<dbReference type="AlphaFoldDB" id="A0A2B7IA34"/>
<protein>
    <submittedName>
        <fullName evidence="8">MFS transporter</fullName>
    </submittedName>
</protein>
<accession>A0A2B7IA34</accession>
<dbReference type="Proteomes" id="UP000256621">
    <property type="component" value="Chromosome"/>
</dbReference>
<sequence>MHGYRDVIAIREVWTTLLLAALIRIPIFSLGIVMSVHVVSSLHLDYVRAGAVTTVVTVATMISGPWRGSMVDRRGLRRTMLPSLITTTIAWGLCPWLGYFPLLVLCAIGGLWNYPIFTIPRQVLMAAVPASRRRAALSLDSVTVEICYMIGPTVAIIAATTIGTRITITACGFVAAIGAIGLMVLNPATTEPSEDSPARPATPASAAPIVPAPHSRKMAWLSPRSASILFAVVATGFCLGGLELTAVAEMRSMGHPEMIGWVLAASGFGSAIGGTLYGALPRGASTALLLVFLGTLTALPALSRGPASTAILLFVGGVFCAPTITSSIDALTDLVPADSRGTIIGWQGSCLNGGTALAAPLIGAIMDATGWQWGFLVAGIAGAVIGATVWTAERVVRKRQAV</sequence>
<dbReference type="SUPFAM" id="SSF103473">
    <property type="entry name" value="MFS general substrate transporter"/>
    <property type="match status" value="1"/>
</dbReference>
<dbReference type="InterPro" id="IPR011701">
    <property type="entry name" value="MFS"/>
</dbReference>
<keyword evidence="4 5" id="KW-0472">Membrane</keyword>
<proteinExistence type="predicted"/>
<feature type="transmembrane region" description="Helical" evidence="5">
    <location>
        <begin position="226"/>
        <end position="246"/>
    </location>
</feature>
<dbReference type="GO" id="GO:0022857">
    <property type="term" value="F:transmembrane transporter activity"/>
    <property type="evidence" value="ECO:0007669"/>
    <property type="project" value="InterPro"/>
</dbReference>
<evidence type="ECO:0000256" key="5">
    <source>
        <dbReference type="SAM" id="Phobius"/>
    </source>
</evidence>
<dbReference type="PANTHER" id="PTHR23542">
    <property type="match status" value="1"/>
</dbReference>
<dbReference type="Pfam" id="PF07690">
    <property type="entry name" value="MFS_1"/>
    <property type="match status" value="2"/>
</dbReference>
<dbReference type="InterPro" id="IPR020846">
    <property type="entry name" value="MFS_dom"/>
</dbReference>
<feature type="transmembrane region" description="Helical" evidence="5">
    <location>
        <begin position="343"/>
        <end position="365"/>
    </location>
</feature>
<dbReference type="PANTHER" id="PTHR23542:SF1">
    <property type="entry name" value="MAJOR FACILITATOR SUPERFAMILY (MFS) PROFILE DOMAIN-CONTAINING PROTEIN"/>
    <property type="match status" value="1"/>
</dbReference>
<feature type="transmembrane region" description="Helical" evidence="5">
    <location>
        <begin position="166"/>
        <end position="185"/>
    </location>
</feature>
<dbReference type="OrthoDB" id="4229605at2"/>
<gene>
    <name evidence="8" type="ORF">B1B09_08510</name>
    <name evidence="7" type="ORF">DXN06_08865</name>
</gene>
<evidence type="ECO:0000256" key="2">
    <source>
        <dbReference type="ARBA" id="ARBA00022692"/>
    </source>
</evidence>
<dbReference type="PROSITE" id="PS50850">
    <property type="entry name" value="MFS"/>
    <property type="match status" value="1"/>
</dbReference>
<dbReference type="EMBL" id="MVCE01000003">
    <property type="protein sequence ID" value="PGF33926.1"/>
    <property type="molecule type" value="Genomic_DNA"/>
</dbReference>
<feature type="transmembrane region" description="Helical" evidence="5">
    <location>
        <begin position="287"/>
        <end position="303"/>
    </location>
</feature>
<feature type="transmembrane region" description="Helical" evidence="5">
    <location>
        <begin position="371"/>
        <end position="392"/>
    </location>
</feature>
<evidence type="ECO:0000313" key="10">
    <source>
        <dbReference type="Proteomes" id="UP000256621"/>
    </source>
</evidence>
<organism evidence="8 9">
    <name type="scientific">Cutibacterium acnes</name>
    <name type="common">Propionibacterium acnes</name>
    <dbReference type="NCBI Taxonomy" id="1747"/>
    <lineage>
        <taxon>Bacteria</taxon>
        <taxon>Bacillati</taxon>
        <taxon>Actinomycetota</taxon>
        <taxon>Actinomycetes</taxon>
        <taxon>Propionibacteriales</taxon>
        <taxon>Propionibacteriaceae</taxon>
        <taxon>Cutibacterium</taxon>
    </lineage>
</organism>
<name>A0A2B7IA34_CUTAC</name>
<feature type="transmembrane region" description="Helical" evidence="5">
    <location>
        <begin position="46"/>
        <end position="63"/>
    </location>
</feature>
<dbReference type="GO" id="GO:0005886">
    <property type="term" value="C:plasma membrane"/>
    <property type="evidence" value="ECO:0007669"/>
    <property type="project" value="UniProtKB-SubCell"/>
</dbReference>
<evidence type="ECO:0000256" key="3">
    <source>
        <dbReference type="ARBA" id="ARBA00022989"/>
    </source>
</evidence>
<evidence type="ECO:0000256" key="4">
    <source>
        <dbReference type="ARBA" id="ARBA00023136"/>
    </source>
</evidence>
<feature type="domain" description="Major facilitator superfamily (MFS) profile" evidence="6">
    <location>
        <begin position="167"/>
        <end position="402"/>
    </location>
</feature>
<comment type="subcellular location">
    <subcellularLocation>
        <location evidence="1">Cell membrane</location>
        <topology evidence="1">Multi-pass membrane protein</topology>
    </subcellularLocation>
</comment>